<reference evidence="2 3" key="1">
    <citation type="journal article" date="2018" name="PLoS Genet.">
        <title>Population sequencing reveals clonal diversity and ancestral inbreeding in the grapevine cultivar Chardonnay.</title>
        <authorList>
            <person name="Roach M.J."/>
            <person name="Johnson D.L."/>
            <person name="Bohlmann J."/>
            <person name="van Vuuren H.J."/>
            <person name="Jones S.J."/>
            <person name="Pretorius I.S."/>
            <person name="Schmidt S.A."/>
            <person name="Borneman A.R."/>
        </authorList>
    </citation>
    <scope>NUCLEOTIDE SEQUENCE [LARGE SCALE GENOMIC DNA]</scope>
    <source>
        <strain evidence="3">cv. Chardonnay</strain>
        <tissue evidence="2">Leaf</tissue>
    </source>
</reference>
<evidence type="ECO:0000256" key="1">
    <source>
        <dbReference type="SAM" id="MobiDB-lite"/>
    </source>
</evidence>
<accession>A0A438G3I1</accession>
<gene>
    <name evidence="2" type="ORF">CK203_065975</name>
</gene>
<dbReference type="Proteomes" id="UP000288805">
    <property type="component" value="Unassembled WGS sequence"/>
</dbReference>
<sequence>MTPPQFFYPRVALDFYQSMTTHGVPVPASILFTIDGRQGILGARQIVEAFHIPFAPADPAAFRRWAPLSEWDMVHPHSEHHRHCRESFSLDQWNQVWLHQHSPELPEPREVPPAPSTSAPSEPVPEQHRLTPHLMFPPTSKSPITIPGTEYHALLVSFLTLTTTQTAIMERMDHFQLRQDQQTLILHEIQQHLGLLRPAPPVAVPSTVAAEHPSYPLEEPTT</sequence>
<protein>
    <submittedName>
        <fullName evidence="2">Uncharacterized protein</fullName>
    </submittedName>
</protein>
<dbReference type="AlphaFoldDB" id="A0A438G3I1"/>
<evidence type="ECO:0000313" key="2">
    <source>
        <dbReference type="EMBL" id="RVW66764.1"/>
    </source>
</evidence>
<evidence type="ECO:0000313" key="3">
    <source>
        <dbReference type="Proteomes" id="UP000288805"/>
    </source>
</evidence>
<name>A0A438G3I1_VITVI</name>
<comment type="caution">
    <text evidence="2">The sequence shown here is derived from an EMBL/GenBank/DDBJ whole genome shotgun (WGS) entry which is preliminary data.</text>
</comment>
<organism evidence="2 3">
    <name type="scientific">Vitis vinifera</name>
    <name type="common">Grape</name>
    <dbReference type="NCBI Taxonomy" id="29760"/>
    <lineage>
        <taxon>Eukaryota</taxon>
        <taxon>Viridiplantae</taxon>
        <taxon>Streptophyta</taxon>
        <taxon>Embryophyta</taxon>
        <taxon>Tracheophyta</taxon>
        <taxon>Spermatophyta</taxon>
        <taxon>Magnoliopsida</taxon>
        <taxon>eudicotyledons</taxon>
        <taxon>Gunneridae</taxon>
        <taxon>Pentapetalae</taxon>
        <taxon>rosids</taxon>
        <taxon>Vitales</taxon>
        <taxon>Vitaceae</taxon>
        <taxon>Viteae</taxon>
        <taxon>Vitis</taxon>
    </lineage>
</organism>
<proteinExistence type="predicted"/>
<dbReference type="EMBL" id="QGNW01000628">
    <property type="protein sequence ID" value="RVW66764.1"/>
    <property type="molecule type" value="Genomic_DNA"/>
</dbReference>
<feature type="region of interest" description="Disordered" evidence="1">
    <location>
        <begin position="103"/>
        <end position="141"/>
    </location>
</feature>